<evidence type="ECO:0000256" key="1">
    <source>
        <dbReference type="SAM" id="MobiDB-lite"/>
    </source>
</evidence>
<feature type="region of interest" description="Disordered" evidence="1">
    <location>
        <begin position="31"/>
        <end position="55"/>
    </location>
</feature>
<name>A0A6P2BVW3_9ACTN</name>
<dbReference type="InterPro" id="IPR050490">
    <property type="entry name" value="Bact_solute-bd_prot1"/>
</dbReference>
<dbReference type="PANTHER" id="PTHR43649:SF12">
    <property type="entry name" value="DIACETYLCHITOBIOSE BINDING PROTEIN DASA"/>
    <property type="match status" value="1"/>
</dbReference>
<dbReference type="AlphaFoldDB" id="A0A6P2BVW3"/>
<dbReference type="Pfam" id="PF01547">
    <property type="entry name" value="SBP_bac_1"/>
    <property type="match status" value="1"/>
</dbReference>
<evidence type="ECO:0000313" key="3">
    <source>
        <dbReference type="EMBL" id="TVZ03050.1"/>
    </source>
</evidence>
<organism evidence="3 4">
    <name type="scientific">Trebonia kvetii</name>
    <dbReference type="NCBI Taxonomy" id="2480626"/>
    <lineage>
        <taxon>Bacteria</taxon>
        <taxon>Bacillati</taxon>
        <taxon>Actinomycetota</taxon>
        <taxon>Actinomycetes</taxon>
        <taxon>Streptosporangiales</taxon>
        <taxon>Treboniaceae</taxon>
        <taxon>Trebonia</taxon>
    </lineage>
</organism>
<dbReference type="OrthoDB" id="9780991at2"/>
<keyword evidence="4" id="KW-1185">Reference proteome</keyword>
<gene>
    <name evidence="3" type="ORF">EAS64_21585</name>
</gene>
<sequence>MGLRKRSAALGAVAGAAAAALAIAGCSSSTSTTPAATGSTTPAGASSAATSPSAAASGPATLTVWRMGGSVPSQVTWMDNVVKEFKTEFPQYANTQVKVVWVPWGNRTADWNNALSSGKNIPDITELGNTDTPTEAASGILSPLNSNLNSWSGTKGLVSGMLANDTQSGTTYAVPWFGGVRAVWYRTDQFKKAGITSTPTTWAELQADAVKLQNAYPGTTGFDAITNDTNAFASFIWGAGGQIATQDSSGKWTGNLTDPKTEAAIKYYVGLYTTAKVSSSKYLGETELGVTGATSGGPNEDFGLGKLDMYIDGSWAKATLPKNSVDTTNIASFPIPSENGPNPAPVFAGGSDLAVFKTSPNQQAAWDLISVMDNPANSTSFATLSGFFSPYSAEIAKSESTGGAFNAGFAKAALNGQTAPLNAKNWPTADNGKLNIIPTMLKQLMQGAPFDSTVAAANTQLASVLNTGS</sequence>
<dbReference type="EMBL" id="RPFW01000004">
    <property type="protein sequence ID" value="TVZ03050.1"/>
    <property type="molecule type" value="Genomic_DNA"/>
</dbReference>
<evidence type="ECO:0000256" key="2">
    <source>
        <dbReference type="SAM" id="SignalP"/>
    </source>
</evidence>
<dbReference type="SUPFAM" id="SSF53850">
    <property type="entry name" value="Periplasmic binding protein-like II"/>
    <property type="match status" value="1"/>
</dbReference>
<feature type="chain" id="PRO_5039597309" evidence="2">
    <location>
        <begin position="25"/>
        <end position="469"/>
    </location>
</feature>
<reference evidence="3 4" key="1">
    <citation type="submission" date="2018-11" db="EMBL/GenBank/DDBJ databases">
        <title>Trebonia kvetii gen.nov., sp.nov., a novel acidophilic actinobacterium, and proposal of the new actinobacterial family Treboniaceae fam. nov.</title>
        <authorList>
            <person name="Rapoport D."/>
            <person name="Sagova-Mareckova M."/>
            <person name="Sedlacek I."/>
            <person name="Provaznik J."/>
            <person name="Kralova S."/>
            <person name="Pavlinic D."/>
            <person name="Benes V."/>
            <person name="Kopecky J."/>
        </authorList>
    </citation>
    <scope>NUCLEOTIDE SEQUENCE [LARGE SCALE GENOMIC DNA]</scope>
    <source>
        <strain evidence="3 4">15Tr583</strain>
    </source>
</reference>
<keyword evidence="2" id="KW-0732">Signal</keyword>
<proteinExistence type="predicted"/>
<dbReference type="PANTHER" id="PTHR43649">
    <property type="entry name" value="ARABINOSE-BINDING PROTEIN-RELATED"/>
    <property type="match status" value="1"/>
</dbReference>
<dbReference type="RefSeq" id="WP_145855439.1">
    <property type="nucleotide sequence ID" value="NZ_RPFW01000004.1"/>
</dbReference>
<dbReference type="InterPro" id="IPR006059">
    <property type="entry name" value="SBP"/>
</dbReference>
<feature type="signal peptide" evidence="2">
    <location>
        <begin position="1"/>
        <end position="24"/>
    </location>
</feature>
<accession>A0A6P2BVW3</accession>
<dbReference type="Proteomes" id="UP000460272">
    <property type="component" value="Unassembled WGS sequence"/>
</dbReference>
<dbReference type="PROSITE" id="PS51257">
    <property type="entry name" value="PROKAR_LIPOPROTEIN"/>
    <property type="match status" value="1"/>
</dbReference>
<dbReference type="Gene3D" id="3.40.190.10">
    <property type="entry name" value="Periplasmic binding protein-like II"/>
    <property type="match status" value="2"/>
</dbReference>
<protein>
    <submittedName>
        <fullName evidence="3">Extracellular solute-binding protein</fullName>
    </submittedName>
</protein>
<evidence type="ECO:0000313" key="4">
    <source>
        <dbReference type="Proteomes" id="UP000460272"/>
    </source>
</evidence>
<comment type="caution">
    <text evidence="3">The sequence shown here is derived from an EMBL/GenBank/DDBJ whole genome shotgun (WGS) entry which is preliminary data.</text>
</comment>